<dbReference type="EMBL" id="MU003795">
    <property type="protein sequence ID" value="KAF2720900.1"/>
    <property type="molecule type" value="Genomic_DNA"/>
</dbReference>
<accession>A0A9P4UQD3</accession>
<dbReference type="Proteomes" id="UP000799441">
    <property type="component" value="Unassembled WGS sequence"/>
</dbReference>
<dbReference type="GO" id="GO:0016829">
    <property type="term" value="F:lyase activity"/>
    <property type="evidence" value="ECO:0007669"/>
    <property type="project" value="UniProtKB-KW"/>
</dbReference>
<comment type="caution">
    <text evidence="1">The sequence shown here is derived from an EMBL/GenBank/DDBJ whole genome shotgun (WGS) entry which is preliminary data.</text>
</comment>
<keyword evidence="2" id="KW-1185">Reference proteome</keyword>
<protein>
    <submittedName>
        <fullName evidence="1">p-hydroxylaminobenzoate lyase</fullName>
    </submittedName>
</protein>
<sequence length="192" mass="21434">MASVNAGFDGSPNGVDLEQHPTARKLANVCDEFFDDIQNLTPGHELEERLNREYGPGNKYYEEMCSLVRQGLKEGWVASGEVDGRKYRRGKIMLPKPPYYLSITTVYMESDKPYSGQYHKHPYGEINCVVQVDSEAELEGFQGWRGAGWTSPAPGTHHFPRVRNGALVALFFLPAGRIAFDSKPGDAQPHCV</sequence>
<dbReference type="InterPro" id="IPR032345">
    <property type="entry name" value="PnbB"/>
</dbReference>
<dbReference type="OrthoDB" id="2845956at2759"/>
<evidence type="ECO:0000313" key="1">
    <source>
        <dbReference type="EMBL" id="KAF2720900.1"/>
    </source>
</evidence>
<dbReference type="Pfam" id="PF16155">
    <property type="entry name" value="PnbB"/>
    <property type="match status" value="1"/>
</dbReference>
<evidence type="ECO:0000313" key="2">
    <source>
        <dbReference type="Proteomes" id="UP000799441"/>
    </source>
</evidence>
<name>A0A9P4UQD3_9PEZI</name>
<keyword evidence="1" id="KW-0456">Lyase</keyword>
<dbReference type="AlphaFoldDB" id="A0A9P4UQD3"/>
<proteinExistence type="predicted"/>
<reference evidence="1" key="1">
    <citation type="journal article" date="2020" name="Stud. Mycol.">
        <title>101 Dothideomycetes genomes: a test case for predicting lifestyles and emergence of pathogens.</title>
        <authorList>
            <person name="Haridas S."/>
            <person name="Albert R."/>
            <person name="Binder M."/>
            <person name="Bloem J."/>
            <person name="Labutti K."/>
            <person name="Salamov A."/>
            <person name="Andreopoulos B."/>
            <person name="Baker S."/>
            <person name="Barry K."/>
            <person name="Bills G."/>
            <person name="Bluhm B."/>
            <person name="Cannon C."/>
            <person name="Castanera R."/>
            <person name="Culley D."/>
            <person name="Daum C."/>
            <person name="Ezra D."/>
            <person name="Gonzalez J."/>
            <person name="Henrissat B."/>
            <person name="Kuo A."/>
            <person name="Liang C."/>
            <person name="Lipzen A."/>
            <person name="Lutzoni F."/>
            <person name="Magnuson J."/>
            <person name="Mondo S."/>
            <person name="Nolan M."/>
            <person name="Ohm R."/>
            <person name="Pangilinan J."/>
            <person name="Park H.-J."/>
            <person name="Ramirez L."/>
            <person name="Alfaro M."/>
            <person name="Sun H."/>
            <person name="Tritt A."/>
            <person name="Yoshinaga Y."/>
            <person name="Zwiers L.-H."/>
            <person name="Turgeon B."/>
            <person name="Goodwin S."/>
            <person name="Spatafora J."/>
            <person name="Crous P."/>
            <person name="Grigoriev I."/>
        </authorList>
    </citation>
    <scope>NUCLEOTIDE SEQUENCE</scope>
    <source>
        <strain evidence="1">CBS 116435</strain>
    </source>
</reference>
<gene>
    <name evidence="1" type="ORF">K431DRAFT_346804</name>
</gene>
<organism evidence="1 2">
    <name type="scientific">Polychaeton citri CBS 116435</name>
    <dbReference type="NCBI Taxonomy" id="1314669"/>
    <lineage>
        <taxon>Eukaryota</taxon>
        <taxon>Fungi</taxon>
        <taxon>Dikarya</taxon>
        <taxon>Ascomycota</taxon>
        <taxon>Pezizomycotina</taxon>
        <taxon>Dothideomycetes</taxon>
        <taxon>Dothideomycetidae</taxon>
        <taxon>Capnodiales</taxon>
        <taxon>Capnodiaceae</taxon>
        <taxon>Polychaeton</taxon>
    </lineage>
</organism>